<evidence type="ECO:0000313" key="4">
    <source>
        <dbReference type="Proteomes" id="UP000234328"/>
    </source>
</evidence>
<name>A0A2N4UCW1_9BURK</name>
<dbReference type="Pfam" id="PF18134">
    <property type="entry name" value="AGS_C"/>
    <property type="match status" value="1"/>
</dbReference>
<dbReference type="InterPro" id="IPR040511">
    <property type="entry name" value="AGS_C"/>
</dbReference>
<dbReference type="Proteomes" id="UP000234328">
    <property type="component" value="Unassembled WGS sequence"/>
</dbReference>
<keyword evidence="4" id="KW-1185">Reference proteome</keyword>
<dbReference type="RefSeq" id="WP_102070989.1">
    <property type="nucleotide sequence ID" value="NZ_PDNV01000010.1"/>
</dbReference>
<dbReference type="InterPro" id="IPR006116">
    <property type="entry name" value="NT_2-5OAS_ClassI-CCAase"/>
</dbReference>
<protein>
    <submittedName>
        <fullName evidence="3">Nucleotidyltransferase</fullName>
    </submittedName>
</protein>
<organism evidence="3 4">
    <name type="scientific">Pollutimonas nitritireducens</name>
    <dbReference type="NCBI Taxonomy" id="2045209"/>
    <lineage>
        <taxon>Bacteria</taxon>
        <taxon>Pseudomonadati</taxon>
        <taxon>Pseudomonadota</taxon>
        <taxon>Betaproteobacteria</taxon>
        <taxon>Burkholderiales</taxon>
        <taxon>Alcaligenaceae</taxon>
        <taxon>Pollutimonas</taxon>
    </lineage>
</organism>
<accession>A0A2N4UCW1</accession>
<evidence type="ECO:0000259" key="2">
    <source>
        <dbReference type="Pfam" id="PF18134"/>
    </source>
</evidence>
<keyword evidence="1" id="KW-0051">Antiviral defense</keyword>
<dbReference type="OrthoDB" id="1118920at2"/>
<feature type="domain" description="Adenylyl/Guanylyl and SMODS C-terminal sensor" evidence="2">
    <location>
        <begin position="365"/>
        <end position="479"/>
    </location>
</feature>
<proteinExistence type="predicted"/>
<reference evidence="3 4" key="1">
    <citation type="submission" date="2017-10" db="EMBL/GenBank/DDBJ databases">
        <title>Two draft genome sequences of Pusillimonas sp. strains isolated from a nitrate- and radionuclide-contaminated groundwater in Russia.</title>
        <authorList>
            <person name="Grouzdev D.S."/>
            <person name="Tourova T.P."/>
            <person name="Goeva M.A."/>
            <person name="Babich T.L."/>
            <person name="Sokolova D.S."/>
            <person name="Abdullin R."/>
            <person name="Poltaraus A.B."/>
            <person name="Toshchakov S.V."/>
            <person name="Nazina T.N."/>
        </authorList>
    </citation>
    <scope>NUCLEOTIDE SEQUENCE [LARGE SCALE GENOMIC DNA]</scope>
    <source>
        <strain evidence="3 4">JR1/69-2-13</strain>
    </source>
</reference>
<evidence type="ECO:0000256" key="1">
    <source>
        <dbReference type="ARBA" id="ARBA00023118"/>
    </source>
</evidence>
<dbReference type="AlphaFoldDB" id="A0A2N4UCW1"/>
<dbReference type="CDD" id="cd05400">
    <property type="entry name" value="NT_2-5OAS_ClassI-CCAase"/>
    <property type="match status" value="1"/>
</dbReference>
<evidence type="ECO:0000313" key="3">
    <source>
        <dbReference type="EMBL" id="PLC52855.1"/>
    </source>
</evidence>
<sequence>MKLVQCFNTFLNDTVNLNSTRFDQLESSIEAIKGAVRGLDWKPSITGFAAQGSWAHKTIIKPLSGDPFDADLLVYVKPVAGWEAKDYINELYAEMGKSGLYKDKIRRYSHCITIEYAGERKIDVAPCVKERLHAGVWEVCNRDTNLFEKSNPLDYTNWLIERNRICGNNNFRKTTRLLKYLRDIKTNFTCPSFLLTTLLGNHVYASDLGAADFIDVPSTLKMLVGRLDDWLQANPTKSAVRNPVLYEEIQSTAWDDTKYSNFRAKINLYRSWIDDAYDESDKEESIGKWRRVFGDDFAAHEAVEKAGQVSEAALTVIRGSPVLAGVADLVALVKKIGLAALPIGFDRLPHMHRPRWRMAVGSRLTVTVGAQLWTSRYGQHLRPLVSLSPTQSGYWIRFNATSNLGLPFPDTYKVAWRVTNTDEVARRANALRGDYYTSDEPGVRWEQLSYRGVHMVEAFLVRKADDRLLGKSEPFYVVIE</sequence>
<dbReference type="GO" id="GO:0016779">
    <property type="term" value="F:nucleotidyltransferase activity"/>
    <property type="evidence" value="ECO:0007669"/>
    <property type="project" value="InterPro"/>
</dbReference>
<comment type="caution">
    <text evidence="3">The sequence shown here is derived from an EMBL/GenBank/DDBJ whole genome shotgun (WGS) entry which is preliminary data.</text>
</comment>
<dbReference type="EMBL" id="PDNV01000010">
    <property type="protein sequence ID" value="PLC52855.1"/>
    <property type="molecule type" value="Genomic_DNA"/>
</dbReference>
<gene>
    <name evidence="3" type="ORF">CR155_15720</name>
</gene>
<dbReference type="Pfam" id="PF18144">
    <property type="entry name" value="SMODS"/>
    <property type="match status" value="1"/>
</dbReference>
<dbReference type="GO" id="GO:0051607">
    <property type="term" value="P:defense response to virus"/>
    <property type="evidence" value="ECO:0007669"/>
    <property type="project" value="UniProtKB-KW"/>
</dbReference>
<keyword evidence="3" id="KW-0808">Transferase</keyword>